<feature type="chain" id="PRO_5041996839" description="Protein prenylyltransferase" evidence="5">
    <location>
        <begin position="21"/>
        <end position="338"/>
    </location>
</feature>
<evidence type="ECO:0000256" key="3">
    <source>
        <dbReference type="ARBA" id="ARBA00022679"/>
    </source>
</evidence>
<proteinExistence type="inferred from homology"/>
<keyword evidence="5" id="KW-0732">Signal</keyword>
<dbReference type="EMBL" id="JARKIB010000003">
    <property type="protein sequence ID" value="KAJ7782737.1"/>
    <property type="molecule type" value="Genomic_DNA"/>
</dbReference>
<evidence type="ECO:0000256" key="1">
    <source>
        <dbReference type="ARBA" id="ARBA00006734"/>
    </source>
</evidence>
<evidence type="ECO:0000256" key="2">
    <source>
        <dbReference type="ARBA" id="ARBA00022602"/>
    </source>
</evidence>
<protein>
    <recommendedName>
        <fullName evidence="8">Protein prenylyltransferase</fullName>
    </recommendedName>
</protein>
<evidence type="ECO:0000313" key="7">
    <source>
        <dbReference type="Proteomes" id="UP001215598"/>
    </source>
</evidence>
<dbReference type="PANTHER" id="PTHR11129">
    <property type="entry name" value="PROTEIN FARNESYLTRANSFERASE ALPHA SUBUNIT/RAB GERANYLGERANYL TRANSFERASE ALPHA SUBUNIT"/>
    <property type="match status" value="1"/>
</dbReference>
<evidence type="ECO:0000256" key="4">
    <source>
        <dbReference type="ARBA" id="ARBA00022737"/>
    </source>
</evidence>
<dbReference type="GO" id="GO:0008318">
    <property type="term" value="F:protein prenyltransferase activity"/>
    <property type="evidence" value="ECO:0007669"/>
    <property type="project" value="InterPro"/>
</dbReference>
<sequence length="338" mass="37710">MANALVHTLAGLLMQNSLLSLEIVPGNIEAYLVEPPSPGQPSREFPFLLMDGHLGVPQKILYHLYPLALELLNTESREDQHDASCVILLANPAHQTAMNTRKRLIQSGALSAHAELNFSAMLLGSSRSASKESILWAHRRWIFSVLYSRTIPYFKASSPGWVCSSEDPEIPPDMIEKESELISRCCETYPRNYHAWSHYHFVVQCIHTSLRSSHPADSPYLPLFAVEFLKLRRWIGSHVSDHSAVHHSCSIISLLQSSELPQYQPVLGPLVDGHFEHALGLVASFPSHESLWMYLRATITLSPANANTLASKAISRTTALDGPLRQKFVSWVKFTGIS</sequence>
<dbReference type="SUPFAM" id="SSF48439">
    <property type="entry name" value="Protein prenylyltransferase"/>
    <property type="match status" value="1"/>
</dbReference>
<accession>A0AAD7KC65</accession>
<dbReference type="Proteomes" id="UP001215598">
    <property type="component" value="Unassembled WGS sequence"/>
</dbReference>
<comment type="caution">
    <text evidence="6">The sequence shown here is derived from an EMBL/GenBank/DDBJ whole genome shotgun (WGS) entry which is preliminary data.</text>
</comment>
<keyword evidence="4" id="KW-0677">Repeat</keyword>
<keyword evidence="7" id="KW-1185">Reference proteome</keyword>
<feature type="signal peptide" evidence="5">
    <location>
        <begin position="1"/>
        <end position="20"/>
    </location>
</feature>
<evidence type="ECO:0008006" key="8">
    <source>
        <dbReference type="Google" id="ProtNLM"/>
    </source>
</evidence>
<dbReference type="PROSITE" id="PS51147">
    <property type="entry name" value="PFTA"/>
    <property type="match status" value="1"/>
</dbReference>
<dbReference type="AlphaFoldDB" id="A0AAD7KC65"/>
<organism evidence="6 7">
    <name type="scientific">Mycena metata</name>
    <dbReference type="NCBI Taxonomy" id="1033252"/>
    <lineage>
        <taxon>Eukaryota</taxon>
        <taxon>Fungi</taxon>
        <taxon>Dikarya</taxon>
        <taxon>Basidiomycota</taxon>
        <taxon>Agaricomycotina</taxon>
        <taxon>Agaricomycetes</taxon>
        <taxon>Agaricomycetidae</taxon>
        <taxon>Agaricales</taxon>
        <taxon>Marasmiineae</taxon>
        <taxon>Mycenaceae</taxon>
        <taxon>Mycena</taxon>
    </lineage>
</organism>
<dbReference type="Pfam" id="PF01239">
    <property type="entry name" value="PPTA"/>
    <property type="match status" value="1"/>
</dbReference>
<evidence type="ECO:0000256" key="5">
    <source>
        <dbReference type="SAM" id="SignalP"/>
    </source>
</evidence>
<reference evidence="6" key="1">
    <citation type="submission" date="2023-03" db="EMBL/GenBank/DDBJ databases">
        <title>Massive genome expansion in bonnet fungi (Mycena s.s.) driven by repeated elements and novel gene families across ecological guilds.</title>
        <authorList>
            <consortium name="Lawrence Berkeley National Laboratory"/>
            <person name="Harder C.B."/>
            <person name="Miyauchi S."/>
            <person name="Viragh M."/>
            <person name="Kuo A."/>
            <person name="Thoen E."/>
            <person name="Andreopoulos B."/>
            <person name="Lu D."/>
            <person name="Skrede I."/>
            <person name="Drula E."/>
            <person name="Henrissat B."/>
            <person name="Morin E."/>
            <person name="Kohler A."/>
            <person name="Barry K."/>
            <person name="LaButti K."/>
            <person name="Morin E."/>
            <person name="Salamov A."/>
            <person name="Lipzen A."/>
            <person name="Mereny Z."/>
            <person name="Hegedus B."/>
            <person name="Baldrian P."/>
            <person name="Stursova M."/>
            <person name="Weitz H."/>
            <person name="Taylor A."/>
            <person name="Grigoriev I.V."/>
            <person name="Nagy L.G."/>
            <person name="Martin F."/>
            <person name="Kauserud H."/>
        </authorList>
    </citation>
    <scope>NUCLEOTIDE SEQUENCE</scope>
    <source>
        <strain evidence="6">CBHHK182m</strain>
    </source>
</reference>
<dbReference type="PANTHER" id="PTHR11129:SF3">
    <property type="entry name" value="PROTEIN PRENYLTRANSFERASE ALPHA SUBUNIT REPEAT-CONTAINING PROTEIN 1"/>
    <property type="match status" value="1"/>
</dbReference>
<gene>
    <name evidence="6" type="ORF">B0H16DRAFT_1494175</name>
</gene>
<dbReference type="Gene3D" id="1.25.40.120">
    <property type="entry name" value="Protein prenylyltransferase"/>
    <property type="match status" value="1"/>
</dbReference>
<comment type="similarity">
    <text evidence="1">Belongs to the protein prenyltransferase subunit alpha family.</text>
</comment>
<dbReference type="GO" id="GO:0005737">
    <property type="term" value="C:cytoplasm"/>
    <property type="evidence" value="ECO:0007669"/>
    <property type="project" value="TreeGrafter"/>
</dbReference>
<keyword evidence="2" id="KW-0637">Prenyltransferase</keyword>
<keyword evidence="3" id="KW-0808">Transferase</keyword>
<evidence type="ECO:0000313" key="6">
    <source>
        <dbReference type="EMBL" id="KAJ7782737.1"/>
    </source>
</evidence>
<name>A0AAD7KC65_9AGAR</name>
<dbReference type="InterPro" id="IPR002088">
    <property type="entry name" value="Prenyl_trans_a"/>
</dbReference>